<evidence type="ECO:0008006" key="3">
    <source>
        <dbReference type="Google" id="ProtNLM"/>
    </source>
</evidence>
<evidence type="ECO:0000313" key="2">
    <source>
        <dbReference type="Proteomes" id="UP000286990"/>
    </source>
</evidence>
<reference evidence="2" key="1">
    <citation type="submission" date="2018-12" db="EMBL/GenBank/DDBJ databases">
        <title>Maribacter lutimaris sp. nov., isolated from marine sediment.</title>
        <authorList>
            <person name="Kim K.K."/>
        </authorList>
    </citation>
    <scope>NUCLEOTIDE SEQUENCE [LARGE SCALE GENOMIC DNA]</scope>
    <source>
        <strain evidence="2">PoM-212</strain>
    </source>
</reference>
<accession>A0A426RH45</accession>
<dbReference type="InterPro" id="IPR023346">
    <property type="entry name" value="Lysozyme-like_dom_sf"/>
</dbReference>
<dbReference type="EMBL" id="QUSX01000002">
    <property type="protein sequence ID" value="RRQ48273.1"/>
    <property type="molecule type" value="Genomic_DNA"/>
</dbReference>
<dbReference type="RefSeq" id="WP_125222994.1">
    <property type="nucleotide sequence ID" value="NZ_QUSX01000002.1"/>
</dbReference>
<comment type="caution">
    <text evidence="1">The sequence shown here is derived from an EMBL/GenBank/DDBJ whole genome shotgun (WGS) entry which is preliminary data.</text>
</comment>
<protein>
    <recommendedName>
        <fullName evidence="3">Peptidoglycan-binding protein LysM</fullName>
    </recommendedName>
</protein>
<dbReference type="AlphaFoldDB" id="A0A426RH45"/>
<sequence>MKRWILFSCPLIVIFIFSSFSFRLYNVEVPEALKVKEPPPFLFPQDKAYFEKMNVRPPFLGSRYIGFKEALAFKESQGSYSAVNSFGYLGKYQFGVNTLALVGVYDSIHFLENPALQEEVFEKNIARNKWILRKDIQRFVGKRINGIEVTESGIVAAAHLAGPGNVKQYLRTFGKTDVTDGYGTTIATYLKIFSGFDITMIKPIKNPRI</sequence>
<organism evidence="1 2">
    <name type="scientific">Maribacter algicola</name>
    <dbReference type="NCBI Taxonomy" id="2498892"/>
    <lineage>
        <taxon>Bacteria</taxon>
        <taxon>Pseudomonadati</taxon>
        <taxon>Bacteroidota</taxon>
        <taxon>Flavobacteriia</taxon>
        <taxon>Flavobacteriales</taxon>
        <taxon>Flavobacteriaceae</taxon>
        <taxon>Maribacter</taxon>
    </lineage>
</organism>
<dbReference type="SUPFAM" id="SSF53955">
    <property type="entry name" value="Lysozyme-like"/>
    <property type="match status" value="1"/>
</dbReference>
<dbReference type="OrthoDB" id="1143238at2"/>
<dbReference type="Proteomes" id="UP000286990">
    <property type="component" value="Unassembled WGS sequence"/>
</dbReference>
<keyword evidence="2" id="KW-1185">Reference proteome</keyword>
<gene>
    <name evidence="1" type="ORF">DZC72_11170</name>
</gene>
<name>A0A426RH45_9FLAO</name>
<proteinExistence type="predicted"/>
<evidence type="ECO:0000313" key="1">
    <source>
        <dbReference type="EMBL" id="RRQ48273.1"/>
    </source>
</evidence>